<dbReference type="SUPFAM" id="SSF53300">
    <property type="entry name" value="vWA-like"/>
    <property type="match status" value="1"/>
</dbReference>
<sequence length="248" mass="27210">MITIIKCHLLTCKSFRRHFVFGLVVLAVVAAGFQSRNQANALETTVDMTLVFAIDVSYSVDEDEFRLQMDGLALAFQQPAVHKAIKSGPNQKIAVAVTQWAGEHQQVVAVSWTVIDGPAAALQFAQKLVREPRRIAEGGTATGAAMRHAGALLLSAPFKTYRKVVDISSDGRSNRGVWPENVRDQLAARNITVNGLAILNEWPTLDEYFKNKVVGGPYNFVIVANDYRAYTDAIRQKLIKEITGPGIS</sequence>
<dbReference type="CDD" id="cd00198">
    <property type="entry name" value="vWFA"/>
    <property type="match status" value="1"/>
</dbReference>
<organism evidence="2">
    <name type="scientific">hydrothermal vent metagenome</name>
    <dbReference type="NCBI Taxonomy" id="652676"/>
    <lineage>
        <taxon>unclassified sequences</taxon>
        <taxon>metagenomes</taxon>
        <taxon>ecological metagenomes</taxon>
    </lineage>
</organism>
<accession>A0A3B0QZR5</accession>
<dbReference type="PROSITE" id="PS50234">
    <property type="entry name" value="VWFA"/>
    <property type="match status" value="1"/>
</dbReference>
<proteinExistence type="predicted"/>
<evidence type="ECO:0000259" key="1">
    <source>
        <dbReference type="PROSITE" id="PS50234"/>
    </source>
</evidence>
<dbReference type="AlphaFoldDB" id="A0A3B0QZR5"/>
<dbReference type="InterPro" id="IPR002035">
    <property type="entry name" value="VWF_A"/>
</dbReference>
<dbReference type="EMBL" id="UOEC01000014">
    <property type="protein sequence ID" value="VAV86824.1"/>
    <property type="molecule type" value="Genomic_DNA"/>
</dbReference>
<evidence type="ECO:0000313" key="2">
    <source>
        <dbReference type="EMBL" id="VAV86824.1"/>
    </source>
</evidence>
<dbReference type="InterPro" id="IPR036465">
    <property type="entry name" value="vWFA_dom_sf"/>
</dbReference>
<reference evidence="2" key="1">
    <citation type="submission" date="2018-06" db="EMBL/GenBank/DDBJ databases">
        <authorList>
            <person name="Zhirakovskaya E."/>
        </authorList>
    </citation>
    <scope>NUCLEOTIDE SEQUENCE</scope>
</reference>
<protein>
    <recommendedName>
        <fullName evidence="1">VWFA domain-containing protein</fullName>
    </recommendedName>
</protein>
<dbReference type="Pfam" id="PF06707">
    <property type="entry name" value="DUF1194"/>
    <property type="match status" value="1"/>
</dbReference>
<feature type="domain" description="VWFA" evidence="1">
    <location>
        <begin position="49"/>
        <end position="242"/>
    </location>
</feature>
<gene>
    <name evidence="2" type="ORF">MNBD_ALPHA08-465</name>
</gene>
<dbReference type="InterPro" id="IPR010607">
    <property type="entry name" value="DUF1194"/>
</dbReference>
<dbReference type="Gene3D" id="3.40.50.410">
    <property type="entry name" value="von Willebrand factor, type A domain"/>
    <property type="match status" value="1"/>
</dbReference>
<name>A0A3B0QZR5_9ZZZZ</name>